<reference evidence="1 2" key="1">
    <citation type="submission" date="2018-12" db="EMBL/GenBank/DDBJ databases">
        <authorList>
            <consortium name="Pathogen Informatics"/>
        </authorList>
    </citation>
    <scope>NUCLEOTIDE SEQUENCE [LARGE SCALE GENOMIC DNA]</scope>
    <source>
        <strain evidence="1 2">NCTC6180</strain>
    </source>
</reference>
<name>A0A7Z9D3F5_STRSZ</name>
<dbReference type="AlphaFoldDB" id="A0A7Z9D3F5"/>
<gene>
    <name evidence="1" type="ORF">NCTC6180_01613</name>
</gene>
<organism evidence="1 2">
    <name type="scientific">Streptococcus equi subsp. zooepidemicus</name>
    <dbReference type="NCBI Taxonomy" id="40041"/>
    <lineage>
        <taxon>Bacteria</taxon>
        <taxon>Bacillati</taxon>
        <taxon>Bacillota</taxon>
        <taxon>Bacilli</taxon>
        <taxon>Lactobacillales</taxon>
        <taxon>Streptococcaceae</taxon>
        <taxon>Streptococcus</taxon>
    </lineage>
</organism>
<accession>A0A7Z9D3F5</accession>
<sequence length="71" mass="8852">MLSNDHLDDLMSESLYMRRLVSRLGTLTEPPQTDEEKWFHAFLERYWLLTMAERYRLFCFSCFYMREEESW</sequence>
<dbReference type="Proteomes" id="UP000269903">
    <property type="component" value="Chromosome"/>
</dbReference>
<dbReference type="EMBL" id="LR134317">
    <property type="protein sequence ID" value="VEF08851.1"/>
    <property type="molecule type" value="Genomic_DNA"/>
</dbReference>
<protein>
    <submittedName>
        <fullName evidence="1">Uncharacterized protein</fullName>
    </submittedName>
</protein>
<proteinExistence type="predicted"/>
<evidence type="ECO:0000313" key="1">
    <source>
        <dbReference type="EMBL" id="VEF08851.1"/>
    </source>
</evidence>
<evidence type="ECO:0000313" key="2">
    <source>
        <dbReference type="Proteomes" id="UP000269903"/>
    </source>
</evidence>